<proteinExistence type="predicted"/>
<dbReference type="AlphaFoldDB" id="A0A9P8JDS4"/>
<dbReference type="Proteomes" id="UP000779574">
    <property type="component" value="Unassembled WGS sequence"/>
</dbReference>
<feature type="non-terminal residue" evidence="1">
    <location>
        <position position="151"/>
    </location>
</feature>
<sequence length="151" mass="16701">MPECLVPEGLYLAPFMTRFLFRFDSLHNATKKMLFSDVVAAKHSHQLCIATKAPGALLIFEDSTQSEIPNDIPNKGSINDEEWVSVEAGGPDDAWVDVDKGVPSDIGRGASDVSNGTSSPGHTRIVLEVIKEYYKKESSKAFNWRMDNVKK</sequence>
<accession>A0A9P8JDS4</accession>
<reference evidence="1" key="1">
    <citation type="journal article" date="2021" name="J Fungi (Basel)">
        <title>Virulence traits and population genomics of the black yeast Aureobasidium melanogenum.</title>
        <authorList>
            <person name="Cernosa A."/>
            <person name="Sun X."/>
            <person name="Gostincar C."/>
            <person name="Fang C."/>
            <person name="Gunde-Cimerman N."/>
            <person name="Song Z."/>
        </authorList>
    </citation>
    <scope>NUCLEOTIDE SEQUENCE</scope>
    <source>
        <strain evidence="1">EXF-9911</strain>
    </source>
</reference>
<dbReference type="OrthoDB" id="3837665at2759"/>
<name>A0A9P8JDS4_AURME</name>
<organism evidence="1 2">
    <name type="scientific">Aureobasidium melanogenum</name>
    <name type="common">Aureobasidium pullulans var. melanogenum</name>
    <dbReference type="NCBI Taxonomy" id="46634"/>
    <lineage>
        <taxon>Eukaryota</taxon>
        <taxon>Fungi</taxon>
        <taxon>Dikarya</taxon>
        <taxon>Ascomycota</taxon>
        <taxon>Pezizomycotina</taxon>
        <taxon>Dothideomycetes</taxon>
        <taxon>Dothideomycetidae</taxon>
        <taxon>Dothideales</taxon>
        <taxon>Saccotheciaceae</taxon>
        <taxon>Aureobasidium</taxon>
    </lineage>
</organism>
<protein>
    <submittedName>
        <fullName evidence="1">Uncharacterized protein</fullName>
    </submittedName>
</protein>
<dbReference type="EMBL" id="JAHFXF010000064">
    <property type="protein sequence ID" value="KAG9697961.1"/>
    <property type="molecule type" value="Genomic_DNA"/>
</dbReference>
<evidence type="ECO:0000313" key="2">
    <source>
        <dbReference type="Proteomes" id="UP000779574"/>
    </source>
</evidence>
<comment type="caution">
    <text evidence="1">The sequence shown here is derived from an EMBL/GenBank/DDBJ whole genome shotgun (WGS) entry which is preliminary data.</text>
</comment>
<evidence type="ECO:0000313" key="1">
    <source>
        <dbReference type="EMBL" id="KAG9697961.1"/>
    </source>
</evidence>
<gene>
    <name evidence="1" type="ORF">KCU76_g2601</name>
</gene>
<reference evidence="1" key="2">
    <citation type="submission" date="2021-08" db="EMBL/GenBank/DDBJ databases">
        <authorList>
            <person name="Gostincar C."/>
            <person name="Sun X."/>
            <person name="Song Z."/>
            <person name="Gunde-Cimerman N."/>
        </authorList>
    </citation>
    <scope>NUCLEOTIDE SEQUENCE</scope>
    <source>
        <strain evidence="1">EXF-9911</strain>
    </source>
</reference>